<sequence>MSALILHVIYAGRGDAMILECDDYKQPGKRNFILVDGGPKKYGAIGRSREAPYHRYLSSACQRIMEGDSFAGIIFSHPDEDHYAGYLHARQDKSVPFSENLFLPNVSSGTNENAPIDKVCSLAGLDKAVLHPFNYKNQYLIPPVRPIFPQRENILWYHGGTDRDRAHDFQEFDKKVEPNGRSILMYTVTLDSVGEMGIFFTGDNNANTISRCMSSTPPLNFIPNFAIYKIQHHGALKDNMKDLYEPKFSDDITAIGLLYFLFKVREGCAYLPYSKKVTAAVKHAANHFYTQTKFPANRRLLYYERLEDEVKRIQAEILTNLNAPIERAKHRIYLRLGAHPDLWAARKYLEELDEVLSNLKLTKSFGWGWKTFRNGHSTVDFKTYLHVCCVKKFYLTFTADVYVVSANDRHSHPKSEVLVGLALAVREQQRKARLYVTNGRSVDVLELALVAEVLGQGSVDELFYGEHLRISYLSRGTYMSLNGESRAINQAPITERDMDGTTDEIKIQSTGAQEKIRNGLHVWLEQNDNEDIFMTQKYWLKTFVNGFWCYLHLQPVNTGIDWCFTDQNNPRYIWIDSSSLNIVKKGAFKARCRTEQFSIASRAFQCSWAGFSDGLDFYYIEDILSGKMLHKTTDFIDFTTNDARAPLAAVTIELVPLQFQSEESSDEDATYKDPVHTAAHLGTGLSQHLNFPIGATTFSSEHSLREAFEILDDPIKNKTKPNIIEILSRLLRDKDALASAIERLPEALLKAAFVDFELGLDQSTVTIDSHPLLGKVIGSAVLERGKPQEGKKCSVEIEMAGFEFSLMDIVVKVDKCCSPQVYLAVESKAIMQKTGLQFKMAWKSTEKETTISFSSSVVSIRDLIFALANTEVDAEKILQGNIPLMKKPPASHSTRSVGDMKPGLVPEIGFSLSQPIGLINKYDLAEVWIRTEFPDWKSFMPTPDKFEKVRGEVLIRILDPLHPATTRIGTSVQLSMPLPSNEKQFITAQFDATPLARVGDYDYRFQITSATYGVTVPDIFKAMGLDHVSDIVKNMPVLERVFDAVQVNEAGFSVVKANDKWEFREWDLGLFIPFFDLFPGSLSLVDTVIHVECYGKEDIQAKGEATFRSETLQKEANISLGLPSKDELGFIIFSSPDALNLADVFAIFGLGDLPTIPFLTGNYAVEVSYCDAKFKKSEDGKLLTYSSTSKFKVPNLEVEQFKLEDIEFSIAWQQSGDEKPESSTSFELSGLLQTIESFIEVRYDGGKKELTASINPIQGSPIKVVDVLSFLIRGFDSALHAAFGNLEVKFVEMSLDVSTGSLSSFKLEFKDDAALSLPSAADNRPFVLNSAHLEYVEAMSKLDVFAALKIGGIPTAISLTSLNSTSGERSVDFSIAFQENQQETSLKALLAAAGIEGVYLPSPEGCPEFNVGMADIKGKFVENDKSKLKFAQLNFHVETAEILKAVEDWDISVNRLYLEVDYDKSKDKPFSAILLGSLTIAQSVEMVITYADTKDGSEFQAHLASMKETEVKIGDIVQWLTGDYSEESLPSFISQSVVDLKSAKFDMSLSRRKQEGKSALTVSLSFVLGSVAVQLARTKIRPENGGKNEKVPWKTLLRLAVNTLPRPPPLPLVGQMEQPFSTQLYWTNSVVSTEEVMNLNTLVTFKSQKLLLSERATGDVAYGQGISFLLLNEGNIILASKSMKTKKREDASGKAFMILEEDSPESQEMKTFDKSVNGVSITNVGFEYNAKDQKIKIKFTARITVGPLDGELINFSMSVKFPQGEKVKLSNWKKLNIDMDLDGLSLAMTGSNLNVAGSLHRIKVEGENMAIAGFEGGVSVKLKTYEFVGFGSFKGVKFNNQEEFVSLMAYAMLSGPILKTPCVEIVSISGGFGFGSKLQLPPITEINNFPLLMSPTHDPLVMFDKLRSNGGQKHMTETNSANWVAAGIRATACETVDISAVLTLPLDPSVSELAIVGTASAQFPRDAKADKALAAIKINFQGNIDVARGFMLFEGRIADGSFLLFQDCKLSGGFAVGAWFGTSPQAGDWCISIGGWHPAYQPPAHYPSTPPRMRLQWSYGDNKELSRDGQAYAAVTPDALMGGLAVSAIYKSGRRGAHFDFRADLILWLHPLHYDTSFFVSAGLSYEMGAGIFTVPMKITLSAKLHISGPPFGGEVVFDWTVAEIEVRFGVQQRGSLKKLSFQEFLDVVQRKSETDHVLSLESGAVAPSKAPNSPQTPNSIWTVRGGSLALSVTSRVPTKKITFSGASDPENEFEGSIFARPMQIPSGSPGVKANMTVSIVKMKEHGEDMVRGFTFEVIREQLPASLWGPFDGDANAMLGGTSRESTLSHVTGLRIQAPESKLSDLNPPITQFSILTESIPLTVPFVTDTERDVGLDAKPRANEPGQDNRKVDLSCATEALHGTSSDVLKAKNGRRSSILKQWADVRNLKSPFGLKASVPLKFAKGLSHFAHVTPRVSLE</sequence>
<protein>
    <recommendedName>
        <fullName evidence="1">DUF6603 domain-containing protein</fullName>
    </recommendedName>
</protein>
<dbReference type="OrthoDB" id="5096628at2759"/>
<dbReference type="InterPro" id="IPR036866">
    <property type="entry name" value="RibonucZ/Hydroxyglut_hydro"/>
</dbReference>
<dbReference type="Proteomes" id="UP000730481">
    <property type="component" value="Unassembled WGS sequence"/>
</dbReference>
<reference evidence="2" key="2">
    <citation type="submission" date="2020-02" db="EMBL/GenBank/DDBJ databases">
        <title>Identification and distribution of gene clusters putatively required for synthesis of sphingolipid metabolism inhibitors in phylogenetically diverse species of the filamentous fungus Fusarium.</title>
        <authorList>
            <person name="Kim H.-S."/>
            <person name="Busman M."/>
            <person name="Brown D.W."/>
            <person name="Divon H."/>
            <person name="Uhlig S."/>
            <person name="Proctor R.H."/>
        </authorList>
    </citation>
    <scope>NUCLEOTIDE SEQUENCE</scope>
    <source>
        <strain evidence="2">NRRL 25174</strain>
    </source>
</reference>
<gene>
    <name evidence="2" type="ORF">FBEOM_12284</name>
</gene>
<dbReference type="Gene3D" id="3.60.15.10">
    <property type="entry name" value="Ribonuclease Z/Hydroxyacylglutathione hydrolase-like"/>
    <property type="match status" value="1"/>
</dbReference>
<comment type="caution">
    <text evidence="2">The sequence shown here is derived from an EMBL/GenBank/DDBJ whole genome shotgun (WGS) entry which is preliminary data.</text>
</comment>
<keyword evidence="3" id="KW-1185">Reference proteome</keyword>
<organism evidence="2 3">
    <name type="scientific">Fusarium beomiforme</name>
    <dbReference type="NCBI Taxonomy" id="44412"/>
    <lineage>
        <taxon>Eukaryota</taxon>
        <taxon>Fungi</taxon>
        <taxon>Dikarya</taxon>
        <taxon>Ascomycota</taxon>
        <taxon>Pezizomycotina</taxon>
        <taxon>Sordariomycetes</taxon>
        <taxon>Hypocreomycetidae</taxon>
        <taxon>Hypocreales</taxon>
        <taxon>Nectriaceae</taxon>
        <taxon>Fusarium</taxon>
        <taxon>Fusarium burgessii species complex</taxon>
    </lineage>
</organism>
<evidence type="ECO:0000313" key="2">
    <source>
        <dbReference type="EMBL" id="KAF4333890.1"/>
    </source>
</evidence>
<feature type="domain" description="DUF6603" evidence="1">
    <location>
        <begin position="1713"/>
        <end position="2233"/>
    </location>
</feature>
<evidence type="ECO:0000313" key="3">
    <source>
        <dbReference type="Proteomes" id="UP000730481"/>
    </source>
</evidence>
<dbReference type="Pfam" id="PF20248">
    <property type="entry name" value="DUF6603"/>
    <property type="match status" value="1"/>
</dbReference>
<proteinExistence type="predicted"/>
<name>A0A9P5A7V7_9HYPO</name>
<dbReference type="EMBL" id="PVQB02000770">
    <property type="protein sequence ID" value="KAF4333890.1"/>
    <property type="molecule type" value="Genomic_DNA"/>
</dbReference>
<reference evidence="2" key="1">
    <citation type="journal article" date="2017" name="Mycologia">
        <title>Fusarium algeriense, sp. nov., a novel toxigenic crown rot pathogen of durum wheat from Algeria is nested in the Fusarium burgessii species complex.</title>
        <authorList>
            <person name="Laraba I."/>
            <person name="Keddad A."/>
            <person name="Boureghda H."/>
            <person name="Abdallah N."/>
            <person name="Vaughan M.M."/>
            <person name="Proctor R.H."/>
            <person name="Busman M."/>
            <person name="O'Donnell K."/>
        </authorList>
    </citation>
    <scope>NUCLEOTIDE SEQUENCE</scope>
    <source>
        <strain evidence="2">NRRL 25174</strain>
    </source>
</reference>
<evidence type="ECO:0000259" key="1">
    <source>
        <dbReference type="Pfam" id="PF20248"/>
    </source>
</evidence>
<dbReference type="InterPro" id="IPR046538">
    <property type="entry name" value="DUF6603"/>
</dbReference>
<accession>A0A9P5A7V7</accession>